<keyword evidence="1" id="KW-0472">Membrane</keyword>
<evidence type="ECO:0000259" key="2">
    <source>
        <dbReference type="Pfam" id="PF00892"/>
    </source>
</evidence>
<dbReference type="EMBL" id="LR743504">
    <property type="protein sequence ID" value="CAA2102796.1"/>
    <property type="molecule type" value="Genomic_DNA"/>
</dbReference>
<proteinExistence type="predicted"/>
<dbReference type="SUPFAM" id="SSF103481">
    <property type="entry name" value="Multidrug resistance efflux transporter EmrE"/>
    <property type="match status" value="2"/>
</dbReference>
<protein>
    <recommendedName>
        <fullName evidence="2">EamA domain-containing protein</fullName>
    </recommendedName>
</protein>
<reference evidence="3" key="1">
    <citation type="submission" date="2019-12" db="EMBL/GenBank/DDBJ databases">
        <authorList>
            <person name="Cremers G."/>
        </authorList>
    </citation>
    <scope>NUCLEOTIDE SEQUENCE</scope>
    <source>
        <strain evidence="3">Mbul1</strain>
    </source>
</reference>
<accession>A0A679IRG0</accession>
<feature type="transmembrane region" description="Helical" evidence="1">
    <location>
        <begin position="211"/>
        <end position="235"/>
    </location>
</feature>
<evidence type="ECO:0000256" key="1">
    <source>
        <dbReference type="SAM" id="Phobius"/>
    </source>
</evidence>
<dbReference type="InterPro" id="IPR000620">
    <property type="entry name" value="EamA_dom"/>
</dbReference>
<feature type="transmembrane region" description="Helical" evidence="1">
    <location>
        <begin position="6"/>
        <end position="23"/>
    </location>
</feature>
<feature type="transmembrane region" description="Helical" evidence="1">
    <location>
        <begin position="255"/>
        <end position="274"/>
    </location>
</feature>
<feature type="transmembrane region" description="Helical" evidence="1">
    <location>
        <begin position="114"/>
        <end position="133"/>
    </location>
</feature>
<keyword evidence="1" id="KW-0812">Transmembrane</keyword>
<feature type="domain" description="EamA" evidence="2">
    <location>
        <begin position="142"/>
        <end position="273"/>
    </location>
</feature>
<name>A0A679IRG0_9HYPH</name>
<dbReference type="GO" id="GO:0016020">
    <property type="term" value="C:membrane"/>
    <property type="evidence" value="ECO:0007669"/>
    <property type="project" value="InterPro"/>
</dbReference>
<feature type="transmembrane region" description="Helical" evidence="1">
    <location>
        <begin position="142"/>
        <end position="163"/>
    </location>
</feature>
<dbReference type="Pfam" id="PF00892">
    <property type="entry name" value="EamA"/>
    <property type="match status" value="1"/>
</dbReference>
<feature type="transmembrane region" description="Helical" evidence="1">
    <location>
        <begin position="169"/>
        <end position="190"/>
    </location>
</feature>
<organism evidence="3">
    <name type="scientific">Methylobacterium bullatum</name>
    <dbReference type="NCBI Taxonomy" id="570505"/>
    <lineage>
        <taxon>Bacteria</taxon>
        <taxon>Pseudomonadati</taxon>
        <taxon>Pseudomonadota</taxon>
        <taxon>Alphaproteobacteria</taxon>
        <taxon>Hyphomicrobiales</taxon>
        <taxon>Methylobacteriaceae</taxon>
        <taxon>Methylobacterium</taxon>
    </lineage>
</organism>
<dbReference type="AlphaFoldDB" id="A0A679IRG0"/>
<sequence>MTASVVALVLVAAFLHAGWNTLLRGGTDRLWSMSVMNLAVGGLGLVGLLAFGLPNPSSWPYAVASGFIHIAYNALLLVTYRSGDLGQTYPIARGSSPAMVALGAALVAREHPDVLGAAGIALVSCGILALAFAKGGVARSQLIAALGTGATIAAYTLVDGIGVRVSGDWLSYTAAMFCFHLAFPIWLAFVRGSRVLDASPVESAKALGGGVISLVAYAVVIWAMRLGAMGAVSALRETSVVFAALLGRAFLAERLTAGRIAACLVIALGAALIGHT</sequence>
<feature type="transmembrane region" description="Helical" evidence="1">
    <location>
        <begin position="35"/>
        <end position="53"/>
    </location>
</feature>
<dbReference type="InterPro" id="IPR037185">
    <property type="entry name" value="EmrE-like"/>
</dbReference>
<gene>
    <name evidence="3" type="ORF">MBUL_01868</name>
</gene>
<feature type="transmembrane region" description="Helical" evidence="1">
    <location>
        <begin position="59"/>
        <end position="78"/>
    </location>
</feature>
<keyword evidence="1" id="KW-1133">Transmembrane helix</keyword>
<dbReference type="Gene3D" id="1.10.3730.20">
    <property type="match status" value="1"/>
</dbReference>
<evidence type="ECO:0000313" key="3">
    <source>
        <dbReference type="EMBL" id="CAA2102796.1"/>
    </source>
</evidence>